<sequence>MRVTLRTLTAGGCALALAATGAVAAHATPFGHGQGGHGGHGEDVQLEDLDRGLVAVSTEEGVFLSWRLLGHEVNAATPNGLTSPSFRVYRDGRRIATVTDSTNYLDTEGFADAEYRVVTRGPRWAGESVAVWPQGHYDLPLQKPEGGVTPVGEEYTYTANDMSVGDVTGDGHYEYIVKWDPDNSKDVSQVGYTGNTYIDTYTRDGTLLHRIDLGVNIRSGAHYTQFLVYDFDGDGRSELMFKTAPGTTTISYDDGEVASEDYITLPEEDVAAGYSHSDDYRMSADDYYDHVVGMFQSWHEHPEVVAGNWPATLEEAFGIEPAYDYPLSREDAEALADYFMDTYAPNRSSRNQLREFEGFVLTGPEYLTVFDGESGTELDTVDYRPPRGDDGLMWGDYAMSRIEPGNRVDRFLSGVAYLDGTNPSAVFARGYYTRSTMAAYRWDGENLTEEWFVDSGHAPMSNPFNDAPHGVEGTDPEFGTLTTQGNHQMSSADVDDDGKQEIVYGAATIDDDGSLLYSSYATGHPDSAVPGERVKLGHGDALHVGDFDPNREGTEIWGVHEGGPYAPYGFAMRDGATGEVLFGEYTGVDTGRGMVGDIDPSVPGLEAWSSMPPGQEIDAGLWTADGEFLGRDNVPGTNMSIRWSADMTTQIINGRQAPTVDDWQDGTLLTAEGTLTNNGTKGNPSLVADVFGDWREELLLRTEDSEAIRIYTSTEVTGHKLYTLMHDPQYRVGIAGQQTSYNQPTYPSFYLASDIDWSQVPVPEADYAGH</sequence>
<evidence type="ECO:0000256" key="1">
    <source>
        <dbReference type="SAM" id="SignalP"/>
    </source>
</evidence>
<dbReference type="Pfam" id="PF21348">
    <property type="entry name" value="RGL11_C"/>
    <property type="match status" value="2"/>
</dbReference>
<comment type="caution">
    <text evidence="4">The sequence shown here is derived from an EMBL/GenBank/DDBJ whole genome shotgun (WGS) entry which is preliminary data.</text>
</comment>
<dbReference type="InterPro" id="IPR028994">
    <property type="entry name" value="Integrin_alpha_N"/>
</dbReference>
<feature type="chain" id="PRO_5046616860" description="Rhamnogalacturonan I lyase beta-sheet domain-containing protein" evidence="1">
    <location>
        <begin position="25"/>
        <end position="770"/>
    </location>
</feature>
<dbReference type="InterPro" id="IPR013783">
    <property type="entry name" value="Ig-like_fold"/>
</dbReference>
<keyword evidence="5" id="KW-1185">Reference proteome</keyword>
<dbReference type="InterPro" id="IPR034641">
    <property type="entry name" value="RGL11"/>
</dbReference>
<protein>
    <recommendedName>
        <fullName evidence="6">Rhamnogalacturonan I lyase beta-sheet domain-containing protein</fullName>
    </recommendedName>
</protein>
<gene>
    <name evidence="4" type="ORF">GCM10022402_34960</name>
</gene>
<organism evidence="4 5">
    <name type="scientific">Salinactinospora qingdaonensis</name>
    <dbReference type="NCBI Taxonomy" id="702744"/>
    <lineage>
        <taxon>Bacteria</taxon>
        <taxon>Bacillati</taxon>
        <taxon>Actinomycetota</taxon>
        <taxon>Actinomycetes</taxon>
        <taxon>Streptosporangiales</taxon>
        <taxon>Nocardiopsidaceae</taxon>
        <taxon>Salinactinospora</taxon>
    </lineage>
</organism>
<dbReference type="PANTHER" id="PTHR43118">
    <property type="entry name" value="RHAMNOGALACTURONAN LYASE (EUROFUNG)"/>
    <property type="match status" value="1"/>
</dbReference>
<dbReference type="EMBL" id="BAABDD010000018">
    <property type="protein sequence ID" value="GAA3753182.1"/>
    <property type="molecule type" value="Genomic_DNA"/>
</dbReference>
<feature type="domain" description="Rhamnogalacturonan lyase family 11 C-terminal" evidence="3">
    <location>
        <begin position="352"/>
        <end position="759"/>
    </location>
</feature>
<evidence type="ECO:0008006" key="6">
    <source>
        <dbReference type="Google" id="ProtNLM"/>
    </source>
</evidence>
<keyword evidence="1" id="KW-0732">Signal</keyword>
<feature type="domain" description="Rhamnogalacturonan lyase family 11 C-terminal" evidence="3">
    <location>
        <begin position="138"/>
        <end position="249"/>
    </location>
</feature>
<dbReference type="InterPro" id="IPR041624">
    <property type="entry name" value="RGI_lyase"/>
</dbReference>
<evidence type="ECO:0000259" key="3">
    <source>
        <dbReference type="Pfam" id="PF21348"/>
    </source>
</evidence>
<dbReference type="Gene3D" id="2.60.40.10">
    <property type="entry name" value="Immunoglobulins"/>
    <property type="match status" value="1"/>
</dbReference>
<evidence type="ECO:0000313" key="5">
    <source>
        <dbReference type="Proteomes" id="UP001500908"/>
    </source>
</evidence>
<dbReference type="InterPro" id="IPR049366">
    <property type="entry name" value="RGL11_C"/>
</dbReference>
<feature type="domain" description="Rhamnogalacturonan I lyase beta-sheet" evidence="2">
    <location>
        <begin position="45"/>
        <end position="119"/>
    </location>
</feature>
<evidence type="ECO:0000313" key="4">
    <source>
        <dbReference type="EMBL" id="GAA3753182.1"/>
    </source>
</evidence>
<dbReference type="RefSeq" id="WP_425567589.1">
    <property type="nucleotide sequence ID" value="NZ_BAABDD010000018.1"/>
</dbReference>
<proteinExistence type="predicted"/>
<dbReference type="Proteomes" id="UP001500908">
    <property type="component" value="Unassembled WGS sequence"/>
</dbReference>
<dbReference type="CDD" id="cd10318">
    <property type="entry name" value="RGL11"/>
    <property type="match status" value="1"/>
</dbReference>
<dbReference type="SUPFAM" id="SSF69318">
    <property type="entry name" value="Integrin alpha N-terminal domain"/>
    <property type="match status" value="1"/>
</dbReference>
<feature type="signal peptide" evidence="1">
    <location>
        <begin position="1"/>
        <end position="24"/>
    </location>
</feature>
<dbReference type="PANTHER" id="PTHR43118:SF1">
    <property type="entry name" value="RHAMNOGALACTURONAN LYASE (EUROFUNG)"/>
    <property type="match status" value="1"/>
</dbReference>
<name>A0ABP7G0K4_9ACTN</name>
<evidence type="ECO:0000259" key="2">
    <source>
        <dbReference type="Pfam" id="PF18370"/>
    </source>
</evidence>
<reference evidence="5" key="1">
    <citation type="journal article" date="2019" name="Int. J. Syst. Evol. Microbiol.">
        <title>The Global Catalogue of Microorganisms (GCM) 10K type strain sequencing project: providing services to taxonomists for standard genome sequencing and annotation.</title>
        <authorList>
            <consortium name="The Broad Institute Genomics Platform"/>
            <consortium name="The Broad Institute Genome Sequencing Center for Infectious Disease"/>
            <person name="Wu L."/>
            <person name="Ma J."/>
        </authorList>
    </citation>
    <scope>NUCLEOTIDE SEQUENCE [LARGE SCALE GENOMIC DNA]</scope>
    <source>
        <strain evidence="5">JCM 17137</strain>
    </source>
</reference>
<accession>A0ABP7G0K4</accession>
<dbReference type="Pfam" id="PF18370">
    <property type="entry name" value="RGI_lyase"/>
    <property type="match status" value="1"/>
</dbReference>